<dbReference type="Gramene" id="ABP00503">
    <property type="protein sequence ID" value="ABP00503"/>
    <property type="gene ID" value="OSTLU_28234"/>
</dbReference>
<dbReference type="RefSeq" id="XP_001422186.1">
    <property type="nucleotide sequence ID" value="XM_001422149.1"/>
</dbReference>
<organism evidence="3 4">
    <name type="scientific">Ostreococcus lucimarinus (strain CCE9901)</name>
    <dbReference type="NCBI Taxonomy" id="436017"/>
    <lineage>
        <taxon>Eukaryota</taxon>
        <taxon>Viridiplantae</taxon>
        <taxon>Chlorophyta</taxon>
        <taxon>Mamiellophyceae</taxon>
        <taxon>Mamiellales</taxon>
        <taxon>Bathycoccaceae</taxon>
        <taxon>Ostreococcus</taxon>
    </lineage>
</organism>
<keyword evidence="1" id="KW-0812">Transmembrane</keyword>
<dbReference type="Pfam" id="PF15159">
    <property type="entry name" value="PIG-Y"/>
    <property type="match status" value="1"/>
</dbReference>
<dbReference type="EMBL" id="CP000597">
    <property type="protein sequence ID" value="ABP00503.1"/>
    <property type="molecule type" value="Genomic_DNA"/>
</dbReference>
<dbReference type="KEGG" id="olu:OSTLU_28234"/>
<name>A4S9K6_OSTLU</name>
<keyword evidence="2" id="KW-0732">Signal</keyword>
<reference evidence="3 4" key="1">
    <citation type="journal article" date="2007" name="Proc. Natl. Acad. Sci. U.S.A.">
        <title>The tiny eukaryote Ostreococcus provides genomic insights into the paradox of plankton speciation.</title>
        <authorList>
            <person name="Palenik B."/>
            <person name="Grimwood J."/>
            <person name="Aerts A."/>
            <person name="Rouze P."/>
            <person name="Salamov A."/>
            <person name="Putnam N."/>
            <person name="Dupont C."/>
            <person name="Jorgensen R."/>
            <person name="Derelle E."/>
            <person name="Rombauts S."/>
            <person name="Zhou K."/>
            <person name="Otillar R."/>
            <person name="Merchant S.S."/>
            <person name="Podell S."/>
            <person name="Gaasterland T."/>
            <person name="Napoli C."/>
            <person name="Gendler K."/>
            <person name="Manuell A."/>
            <person name="Tai V."/>
            <person name="Vallon O."/>
            <person name="Piganeau G."/>
            <person name="Jancek S."/>
            <person name="Heijde M."/>
            <person name="Jabbari K."/>
            <person name="Bowler C."/>
            <person name="Lohr M."/>
            <person name="Robbens S."/>
            <person name="Werner G."/>
            <person name="Dubchak I."/>
            <person name="Pazour G.J."/>
            <person name="Ren Q."/>
            <person name="Paulsen I."/>
            <person name="Delwiche C."/>
            <person name="Schmutz J."/>
            <person name="Rokhsar D."/>
            <person name="Van de Peer Y."/>
            <person name="Moreau H."/>
            <person name="Grigoriev I.V."/>
        </authorList>
    </citation>
    <scope>NUCLEOTIDE SEQUENCE [LARGE SCALE GENOMIC DNA]</scope>
    <source>
        <strain evidence="3 4">CCE9901</strain>
    </source>
</reference>
<accession>A4S9K6</accession>
<protein>
    <submittedName>
        <fullName evidence="3">Uncharacterized protein</fullName>
    </submittedName>
</protein>
<dbReference type="AlphaFoldDB" id="A4S9K6"/>
<proteinExistence type="predicted"/>
<dbReference type="InterPro" id="IPR029164">
    <property type="entry name" value="PIG-Y"/>
</dbReference>
<feature type="chain" id="PRO_5002673265" evidence="2">
    <location>
        <begin position="19"/>
        <end position="70"/>
    </location>
</feature>
<keyword evidence="1" id="KW-0472">Membrane</keyword>
<gene>
    <name evidence="3" type="ORF">OSTLU_28234</name>
</gene>
<dbReference type="Proteomes" id="UP000001568">
    <property type="component" value="Chromosome 17"/>
</dbReference>
<dbReference type="GeneID" id="5006243"/>
<feature type="transmembrane region" description="Helical" evidence="1">
    <location>
        <begin position="42"/>
        <end position="62"/>
    </location>
</feature>
<evidence type="ECO:0000313" key="4">
    <source>
        <dbReference type="Proteomes" id="UP000001568"/>
    </source>
</evidence>
<evidence type="ECO:0000256" key="1">
    <source>
        <dbReference type="SAM" id="Phobius"/>
    </source>
</evidence>
<evidence type="ECO:0000313" key="3">
    <source>
        <dbReference type="EMBL" id="ABP00503.1"/>
    </source>
</evidence>
<dbReference type="OrthoDB" id="2157498at2759"/>
<dbReference type="HOGENOM" id="CLU_2762379_0_0_1"/>
<keyword evidence="4" id="KW-1185">Reference proteome</keyword>
<evidence type="ECO:0000256" key="2">
    <source>
        <dbReference type="SAM" id="SignalP"/>
    </source>
</evidence>
<sequence length="70" mass="7771">MCAASVVAFVLLTASVVGDLSGTRRLETGIEVIDWALRDAYYSRVVPALIPGTIAYVYFNWLSARFFEHT</sequence>
<feature type="signal peptide" evidence="2">
    <location>
        <begin position="1"/>
        <end position="18"/>
    </location>
</feature>
<keyword evidence="1" id="KW-1133">Transmembrane helix</keyword>